<reference evidence="2 3" key="1">
    <citation type="submission" date="2019-03" db="EMBL/GenBank/DDBJ databases">
        <title>Genomic Encyclopedia of Type Strains, Phase IV (KMG-IV): sequencing the most valuable type-strain genomes for metagenomic binning, comparative biology and taxonomic classification.</title>
        <authorList>
            <person name="Goeker M."/>
        </authorList>
    </citation>
    <scope>NUCLEOTIDE SEQUENCE [LARGE SCALE GENOMIC DNA]</scope>
    <source>
        <strain evidence="2 3">DSM 102969</strain>
    </source>
</reference>
<dbReference type="Pfam" id="PF01850">
    <property type="entry name" value="PIN"/>
    <property type="match status" value="1"/>
</dbReference>
<comment type="caution">
    <text evidence="2">The sequence shown here is derived from an EMBL/GenBank/DDBJ whole genome shotgun (WGS) entry which is preliminary data.</text>
</comment>
<sequence>MLPTIDSNILVYAIDRRDTAKADVARLVVARVRETGGLLGLQTIGETFRVATAKLKWHPAIAERYLQGLLATFPTFAQTSGTVSAALALAAAGRLSIWDANLVSAAQSAGCTHLLSEDMQDGDRFGGLEVVDPFAGRDLSPRARDLLSL</sequence>
<dbReference type="Proteomes" id="UP000294547">
    <property type="component" value="Unassembled WGS sequence"/>
</dbReference>
<name>A0A4R6R9G8_9HYPH</name>
<dbReference type="Gene3D" id="3.40.50.1010">
    <property type="entry name" value="5'-nuclease"/>
    <property type="match status" value="1"/>
</dbReference>
<dbReference type="CDD" id="cd18692">
    <property type="entry name" value="PIN_VapC-like"/>
    <property type="match status" value="1"/>
</dbReference>
<keyword evidence="3" id="KW-1185">Reference proteome</keyword>
<dbReference type="RefSeq" id="WP_126538865.1">
    <property type="nucleotide sequence ID" value="NZ_BSPM01000007.1"/>
</dbReference>
<dbReference type="AlphaFoldDB" id="A0A4R6R9G8"/>
<dbReference type="InterPro" id="IPR029060">
    <property type="entry name" value="PIN-like_dom_sf"/>
</dbReference>
<proteinExistence type="predicted"/>
<dbReference type="OrthoDB" id="163436at2"/>
<evidence type="ECO:0000313" key="3">
    <source>
        <dbReference type="Proteomes" id="UP000294547"/>
    </source>
</evidence>
<protein>
    <submittedName>
        <fullName evidence="2">Putative nucleic acid-binding protein</fullName>
    </submittedName>
</protein>
<accession>A0A4R6R9G8</accession>
<dbReference type="EMBL" id="SNXY01000010">
    <property type="protein sequence ID" value="TDP82711.1"/>
    <property type="molecule type" value="Genomic_DNA"/>
</dbReference>
<dbReference type="SUPFAM" id="SSF88723">
    <property type="entry name" value="PIN domain-like"/>
    <property type="match status" value="1"/>
</dbReference>
<evidence type="ECO:0000313" key="2">
    <source>
        <dbReference type="EMBL" id="TDP82711.1"/>
    </source>
</evidence>
<organism evidence="2 3">
    <name type="scientific">Oharaeibacter diazotrophicus</name>
    <dbReference type="NCBI Taxonomy" id="1920512"/>
    <lineage>
        <taxon>Bacteria</taxon>
        <taxon>Pseudomonadati</taxon>
        <taxon>Pseudomonadota</taxon>
        <taxon>Alphaproteobacteria</taxon>
        <taxon>Hyphomicrobiales</taxon>
        <taxon>Pleomorphomonadaceae</taxon>
        <taxon>Oharaeibacter</taxon>
    </lineage>
</organism>
<gene>
    <name evidence="2" type="ORF">EDD54_3982</name>
</gene>
<feature type="domain" description="PIN" evidence="1">
    <location>
        <begin position="5"/>
        <end position="118"/>
    </location>
</feature>
<evidence type="ECO:0000259" key="1">
    <source>
        <dbReference type="Pfam" id="PF01850"/>
    </source>
</evidence>
<dbReference type="InterPro" id="IPR002716">
    <property type="entry name" value="PIN_dom"/>
</dbReference>